<sequence length="111" mass="12821">MKVFLANIFYFVGAIAWTYGFQWILILWIGGLRFTAADGPPGDIGMGSKLVYSVGFPLFHFVLLTVGLLLYSYILRNFSIKFKKIIPIIFNVIITAYIIWRLVYVVFDYHI</sequence>
<feature type="transmembrane region" description="Helical" evidence="1">
    <location>
        <begin position="50"/>
        <end position="73"/>
    </location>
</feature>
<dbReference type="HOGENOM" id="CLU_2179616_0_0_9"/>
<keyword evidence="1" id="KW-0472">Membrane</keyword>
<feature type="transmembrane region" description="Helical" evidence="1">
    <location>
        <begin position="85"/>
        <end position="107"/>
    </location>
</feature>
<feature type="transmembrane region" description="Helical" evidence="1">
    <location>
        <begin position="7"/>
        <end position="30"/>
    </location>
</feature>
<dbReference type="AlphaFoldDB" id="F9DYB6"/>
<keyword evidence="1" id="KW-1133">Transmembrane helix</keyword>
<gene>
    <name evidence="2" type="ORF">HMPREF9372_3797</name>
</gene>
<protein>
    <submittedName>
        <fullName evidence="2">Uncharacterized protein</fullName>
    </submittedName>
</protein>
<comment type="caution">
    <text evidence="2">The sequence shown here is derived from an EMBL/GenBank/DDBJ whole genome shotgun (WGS) entry which is preliminary data.</text>
</comment>
<accession>F9DYB6</accession>
<proteinExistence type="predicted"/>
<dbReference type="EMBL" id="AFPZ01000140">
    <property type="protein sequence ID" value="EGQ18394.1"/>
    <property type="molecule type" value="Genomic_DNA"/>
</dbReference>
<reference evidence="2 3" key="1">
    <citation type="submission" date="2011-04" db="EMBL/GenBank/DDBJ databases">
        <authorList>
            <person name="Muzny D."/>
            <person name="Qin X."/>
            <person name="Deng J."/>
            <person name="Jiang H."/>
            <person name="Liu Y."/>
            <person name="Qu J."/>
            <person name="Song X.-Z."/>
            <person name="Zhang L."/>
            <person name="Thornton R."/>
            <person name="Coyle M."/>
            <person name="Francisco L."/>
            <person name="Jackson L."/>
            <person name="Javaid M."/>
            <person name="Korchina V."/>
            <person name="Kovar C."/>
            <person name="Mata R."/>
            <person name="Mathew T."/>
            <person name="Ngo R."/>
            <person name="Nguyen L."/>
            <person name="Nguyen N."/>
            <person name="Okwuonu G."/>
            <person name="Ongeri F."/>
            <person name="Pham C."/>
            <person name="Simmons D."/>
            <person name="Wilczek-Boney K."/>
            <person name="Hale W."/>
            <person name="Jakkamsetti A."/>
            <person name="Pham P."/>
            <person name="Ruth R."/>
            <person name="San Lucas F."/>
            <person name="Warren J."/>
            <person name="Zhang J."/>
            <person name="Zhao Z."/>
            <person name="Zhou C."/>
            <person name="Zhu D."/>
            <person name="Lee S."/>
            <person name="Bess C."/>
            <person name="Blankenburg K."/>
            <person name="Forbes L."/>
            <person name="Fu Q."/>
            <person name="Gubbala S."/>
            <person name="Hirani K."/>
            <person name="Jayaseelan J.C."/>
            <person name="Lara F."/>
            <person name="Munidasa M."/>
            <person name="Palculict T."/>
            <person name="Patil S."/>
            <person name="Pu L.-L."/>
            <person name="Saada N."/>
            <person name="Tang L."/>
            <person name="Weissenberger G."/>
            <person name="Zhu Y."/>
            <person name="Hemphill L."/>
            <person name="Shang Y."/>
            <person name="Youmans B."/>
            <person name="Ayvaz T."/>
            <person name="Ross M."/>
            <person name="Santibanez J."/>
            <person name="Aqrawi P."/>
            <person name="Gross S."/>
            <person name="Joshi V."/>
            <person name="Fowler G."/>
            <person name="Nazareth L."/>
            <person name="Reid J."/>
            <person name="Worley K."/>
            <person name="Petrosino J."/>
            <person name="Highlander S."/>
            <person name="Gibbs R."/>
        </authorList>
    </citation>
    <scope>NUCLEOTIDE SEQUENCE [LARGE SCALE GENOMIC DNA]</scope>
    <source>
        <strain evidence="2 3">2681</strain>
    </source>
</reference>
<evidence type="ECO:0000256" key="1">
    <source>
        <dbReference type="SAM" id="Phobius"/>
    </source>
</evidence>
<name>F9DYB6_9BACL</name>
<evidence type="ECO:0000313" key="3">
    <source>
        <dbReference type="Proteomes" id="UP000005316"/>
    </source>
</evidence>
<evidence type="ECO:0000313" key="2">
    <source>
        <dbReference type="EMBL" id="EGQ18394.1"/>
    </source>
</evidence>
<organism evidence="2 3">
    <name type="scientific">Sporosarcina newyorkensis 2681</name>
    <dbReference type="NCBI Taxonomy" id="1027292"/>
    <lineage>
        <taxon>Bacteria</taxon>
        <taxon>Bacillati</taxon>
        <taxon>Bacillota</taxon>
        <taxon>Bacilli</taxon>
        <taxon>Bacillales</taxon>
        <taxon>Caryophanaceae</taxon>
        <taxon>Sporosarcina</taxon>
    </lineage>
</organism>
<dbReference type="eggNOG" id="ENOG5034958">
    <property type="taxonomic scope" value="Bacteria"/>
</dbReference>
<dbReference type="Proteomes" id="UP000005316">
    <property type="component" value="Unassembled WGS sequence"/>
</dbReference>
<keyword evidence="1" id="KW-0812">Transmembrane</keyword>